<sequence>MSSFRGIVSLALLAYAFGGFHVTSSLGAVRGGTDVCGFLTLWCVRGLGWFCLWALDLVEV</sequence>
<dbReference type="Proteomes" id="UP000652761">
    <property type="component" value="Unassembled WGS sequence"/>
</dbReference>
<keyword evidence="2" id="KW-1185">Reference proteome</keyword>
<proteinExistence type="predicted"/>
<accession>A0A843XMV5</accession>
<organism evidence="1 2">
    <name type="scientific">Colocasia esculenta</name>
    <name type="common">Wild taro</name>
    <name type="synonym">Arum esculentum</name>
    <dbReference type="NCBI Taxonomy" id="4460"/>
    <lineage>
        <taxon>Eukaryota</taxon>
        <taxon>Viridiplantae</taxon>
        <taxon>Streptophyta</taxon>
        <taxon>Embryophyta</taxon>
        <taxon>Tracheophyta</taxon>
        <taxon>Spermatophyta</taxon>
        <taxon>Magnoliopsida</taxon>
        <taxon>Liliopsida</taxon>
        <taxon>Araceae</taxon>
        <taxon>Aroideae</taxon>
        <taxon>Colocasieae</taxon>
        <taxon>Colocasia</taxon>
    </lineage>
</organism>
<evidence type="ECO:0000313" key="2">
    <source>
        <dbReference type="Proteomes" id="UP000652761"/>
    </source>
</evidence>
<gene>
    <name evidence="1" type="ORF">Taro_053373</name>
</gene>
<dbReference type="AlphaFoldDB" id="A0A843XMV5"/>
<dbReference type="EMBL" id="NMUH01009738">
    <property type="protein sequence ID" value="MQM20355.1"/>
    <property type="molecule type" value="Genomic_DNA"/>
</dbReference>
<protein>
    <submittedName>
        <fullName evidence="1">Uncharacterized protein</fullName>
    </submittedName>
</protein>
<reference evidence="1" key="1">
    <citation type="submission" date="2017-07" db="EMBL/GenBank/DDBJ databases">
        <title>Taro Niue Genome Assembly and Annotation.</title>
        <authorList>
            <person name="Atibalentja N."/>
            <person name="Keating K."/>
            <person name="Fields C.J."/>
        </authorList>
    </citation>
    <scope>NUCLEOTIDE SEQUENCE</scope>
    <source>
        <strain evidence="1">Niue_2</strain>
        <tissue evidence="1">Leaf</tissue>
    </source>
</reference>
<evidence type="ECO:0000313" key="1">
    <source>
        <dbReference type="EMBL" id="MQM20355.1"/>
    </source>
</evidence>
<comment type="caution">
    <text evidence="1">The sequence shown here is derived from an EMBL/GenBank/DDBJ whole genome shotgun (WGS) entry which is preliminary data.</text>
</comment>
<name>A0A843XMV5_COLES</name>